<dbReference type="PROSITE" id="PS00730">
    <property type="entry name" value="AP_NUCLEASE_F2_2"/>
    <property type="match status" value="1"/>
</dbReference>
<feature type="binding site" evidence="9">
    <location>
        <position position="256"/>
    </location>
    <ligand>
        <name>Zn(2+)</name>
        <dbReference type="ChEBI" id="CHEBI:29105"/>
        <label>2</label>
    </ligand>
</feature>
<dbReference type="PANTHER" id="PTHR21445">
    <property type="entry name" value="ENDONUCLEASE IV ENDODEOXYRIBONUCLEASE IV"/>
    <property type="match status" value="1"/>
</dbReference>
<dbReference type="GO" id="GO:0008833">
    <property type="term" value="F:deoxyribonuclease IV (phage-T4-induced) activity"/>
    <property type="evidence" value="ECO:0007669"/>
    <property type="project" value="UniProtKB-UniRule"/>
</dbReference>
<dbReference type="Proteomes" id="UP000563426">
    <property type="component" value="Unassembled WGS sequence"/>
</dbReference>
<gene>
    <name evidence="9" type="primary">nfo</name>
    <name evidence="11" type="ORF">HMI49_23505</name>
</gene>
<evidence type="ECO:0000256" key="5">
    <source>
        <dbReference type="ARBA" id="ARBA00022763"/>
    </source>
</evidence>
<comment type="cofactor">
    <cofactor evidence="9">
        <name>Zn(2+)</name>
        <dbReference type="ChEBI" id="CHEBI:29105"/>
    </cofactor>
    <text evidence="9">Binds 3 Zn(2+) ions.</text>
</comment>
<evidence type="ECO:0000256" key="3">
    <source>
        <dbReference type="ARBA" id="ARBA00022723"/>
    </source>
</evidence>
<sequence length="277" mass="30649">MRIGAHESIAGGVSQAFQRAEAHGARALQIFTKNARGWSAPALTDAEAEAFRAEARRTGLPVIAHGSYLVNLAGEVPEAREKSLACVTEELTRCERLGIPLLILHPGSHPDEARGLKLIAEALDEVHRRCPGFQARVCLEVTAGQGNALGWRFEHIEELLSRVDDEARLAVCLDTCHLFAAGYDLRTPRGYAAVMDECDRRVGLDRVRAFHLNDCKKDLGCRVDRHEEPGKGAIGLTAFRCLMKDARFVDTIGVLETPFPERYGENIRLLESLCRRK</sequence>
<reference evidence="11 12" key="1">
    <citation type="submission" date="2020-05" db="EMBL/GenBank/DDBJ databases">
        <authorList>
            <person name="Whitworth D."/>
        </authorList>
    </citation>
    <scope>NUCLEOTIDE SEQUENCE [LARGE SCALE GENOMIC DNA]</scope>
    <source>
        <strain evidence="11 12">AB043B</strain>
    </source>
</reference>
<dbReference type="InterPro" id="IPR001719">
    <property type="entry name" value="AP_endonuc_2"/>
</dbReference>
<dbReference type="EC" id="3.1.21.2" evidence="9"/>
<evidence type="ECO:0000313" key="12">
    <source>
        <dbReference type="Proteomes" id="UP000563426"/>
    </source>
</evidence>
<dbReference type="InterPro" id="IPR013022">
    <property type="entry name" value="Xyl_isomerase-like_TIM-brl"/>
</dbReference>
<name>A0A3A8HZJ5_9BACT</name>
<keyword evidence="3 9" id="KW-0479">Metal-binding</keyword>
<dbReference type="HAMAP" id="MF_00152">
    <property type="entry name" value="Nfo"/>
    <property type="match status" value="1"/>
</dbReference>
<keyword evidence="4 9" id="KW-0255">Endonuclease</keyword>
<dbReference type="InterPro" id="IPR036237">
    <property type="entry name" value="Xyl_isomerase-like_sf"/>
</dbReference>
<dbReference type="Gene3D" id="3.20.20.150">
    <property type="entry name" value="Divalent-metal-dependent TIM barrel enzymes"/>
    <property type="match status" value="1"/>
</dbReference>
<dbReference type="GO" id="GO:0003677">
    <property type="term" value="F:DNA binding"/>
    <property type="evidence" value="ECO:0007669"/>
    <property type="project" value="InterPro"/>
</dbReference>
<dbReference type="GO" id="GO:0006284">
    <property type="term" value="P:base-excision repair"/>
    <property type="evidence" value="ECO:0007669"/>
    <property type="project" value="TreeGrafter"/>
</dbReference>
<dbReference type="InterPro" id="IPR018246">
    <property type="entry name" value="AP_endonuc_F2_Zn_BS"/>
</dbReference>
<dbReference type="OrthoDB" id="9805666at2"/>
<feature type="binding site" evidence="9">
    <location>
        <position position="105"/>
    </location>
    <ligand>
        <name>Zn(2+)</name>
        <dbReference type="ChEBI" id="CHEBI:29105"/>
        <label>1</label>
    </ligand>
</feature>
<evidence type="ECO:0000256" key="7">
    <source>
        <dbReference type="ARBA" id="ARBA00022833"/>
    </source>
</evidence>
<dbReference type="GO" id="GO:0008270">
    <property type="term" value="F:zinc ion binding"/>
    <property type="evidence" value="ECO:0007669"/>
    <property type="project" value="UniProtKB-UniRule"/>
</dbReference>
<dbReference type="EMBL" id="JABFJV010000148">
    <property type="protein sequence ID" value="NOK36173.1"/>
    <property type="molecule type" value="Genomic_DNA"/>
</dbReference>
<keyword evidence="12" id="KW-1185">Reference proteome</keyword>
<dbReference type="AlphaFoldDB" id="A0A3A8HZJ5"/>
<dbReference type="SUPFAM" id="SSF51658">
    <property type="entry name" value="Xylose isomerase-like"/>
    <property type="match status" value="1"/>
</dbReference>
<keyword evidence="7 9" id="KW-0862">Zinc</keyword>
<feature type="binding site" evidence="9">
    <location>
        <position position="65"/>
    </location>
    <ligand>
        <name>Zn(2+)</name>
        <dbReference type="ChEBI" id="CHEBI:29105"/>
        <label>1</label>
    </ligand>
</feature>
<evidence type="ECO:0000256" key="8">
    <source>
        <dbReference type="ARBA" id="ARBA00023204"/>
    </source>
</evidence>
<dbReference type="GO" id="GO:0003906">
    <property type="term" value="F:DNA-(apurinic or apyrimidinic site) endonuclease activity"/>
    <property type="evidence" value="ECO:0007669"/>
    <property type="project" value="TreeGrafter"/>
</dbReference>
<dbReference type="PROSITE" id="PS51432">
    <property type="entry name" value="AP_NUCLEASE_F2_4"/>
    <property type="match status" value="1"/>
</dbReference>
<evidence type="ECO:0000256" key="2">
    <source>
        <dbReference type="ARBA" id="ARBA00022722"/>
    </source>
</evidence>
<feature type="binding site" evidence="9">
    <location>
        <position position="177"/>
    </location>
    <ligand>
        <name>Zn(2+)</name>
        <dbReference type="ChEBI" id="CHEBI:29105"/>
        <label>3</label>
    </ligand>
</feature>
<dbReference type="NCBIfam" id="TIGR00587">
    <property type="entry name" value="nfo"/>
    <property type="match status" value="1"/>
</dbReference>
<dbReference type="RefSeq" id="WP_120526509.1">
    <property type="nucleotide sequence ID" value="NZ_JABFJV010000148.1"/>
</dbReference>
<dbReference type="PANTHER" id="PTHR21445:SF0">
    <property type="entry name" value="APURINIC-APYRIMIDINIC ENDONUCLEASE"/>
    <property type="match status" value="1"/>
</dbReference>
<proteinExistence type="inferred from homology"/>
<evidence type="ECO:0000256" key="6">
    <source>
        <dbReference type="ARBA" id="ARBA00022801"/>
    </source>
</evidence>
<evidence type="ECO:0000256" key="1">
    <source>
        <dbReference type="ARBA" id="ARBA00005340"/>
    </source>
</evidence>
<keyword evidence="6 9" id="KW-0378">Hydrolase</keyword>
<accession>A0A3A8HZJ5</accession>
<evidence type="ECO:0000313" key="11">
    <source>
        <dbReference type="EMBL" id="NOK36173.1"/>
    </source>
</evidence>
<feature type="binding site" evidence="9">
    <location>
        <position position="226"/>
    </location>
    <ligand>
        <name>Zn(2+)</name>
        <dbReference type="ChEBI" id="CHEBI:29105"/>
        <label>3</label>
    </ligand>
</feature>
<keyword evidence="5 9" id="KW-0227">DNA damage</keyword>
<evidence type="ECO:0000256" key="4">
    <source>
        <dbReference type="ARBA" id="ARBA00022759"/>
    </source>
</evidence>
<feature type="binding site" evidence="9">
    <location>
        <position position="140"/>
    </location>
    <ligand>
        <name>Zn(2+)</name>
        <dbReference type="ChEBI" id="CHEBI:29105"/>
        <label>2</label>
    </ligand>
</feature>
<feature type="binding site" evidence="9">
    <location>
        <position position="140"/>
    </location>
    <ligand>
        <name>Zn(2+)</name>
        <dbReference type="ChEBI" id="CHEBI:29105"/>
        <label>1</label>
    </ligand>
</feature>
<feature type="binding site" evidence="9">
    <location>
        <position position="224"/>
    </location>
    <ligand>
        <name>Zn(2+)</name>
        <dbReference type="ChEBI" id="CHEBI:29105"/>
        <label>3</label>
    </ligand>
</feature>
<dbReference type="CDD" id="cd00019">
    <property type="entry name" value="AP2Ec"/>
    <property type="match status" value="1"/>
</dbReference>
<organism evidence="11 12">
    <name type="scientific">Corallococcus exercitus</name>
    <dbReference type="NCBI Taxonomy" id="2316736"/>
    <lineage>
        <taxon>Bacteria</taxon>
        <taxon>Pseudomonadati</taxon>
        <taxon>Myxococcota</taxon>
        <taxon>Myxococcia</taxon>
        <taxon>Myxococcales</taxon>
        <taxon>Cystobacterineae</taxon>
        <taxon>Myxococcaceae</taxon>
        <taxon>Corallococcus</taxon>
    </lineage>
</organism>
<dbReference type="GO" id="GO:0008081">
    <property type="term" value="F:phosphoric diester hydrolase activity"/>
    <property type="evidence" value="ECO:0007669"/>
    <property type="project" value="TreeGrafter"/>
</dbReference>
<evidence type="ECO:0000259" key="10">
    <source>
        <dbReference type="Pfam" id="PF01261"/>
    </source>
</evidence>
<feature type="binding site" evidence="9">
    <location>
        <position position="211"/>
    </location>
    <ligand>
        <name>Zn(2+)</name>
        <dbReference type="ChEBI" id="CHEBI:29105"/>
        <label>2</label>
    </ligand>
</feature>
<dbReference type="Pfam" id="PF01261">
    <property type="entry name" value="AP_endonuc_2"/>
    <property type="match status" value="1"/>
</dbReference>
<comment type="catalytic activity">
    <reaction evidence="9">
        <text>Endonucleolytic cleavage to 5'-phosphooligonucleotide end-products.</text>
        <dbReference type="EC" id="3.1.21.2"/>
    </reaction>
</comment>
<evidence type="ECO:0000256" key="9">
    <source>
        <dbReference type="HAMAP-Rule" id="MF_00152"/>
    </source>
</evidence>
<feature type="domain" description="Xylose isomerase-like TIM barrel" evidence="10">
    <location>
        <begin position="17"/>
        <end position="272"/>
    </location>
</feature>
<protein>
    <recommendedName>
        <fullName evidence="9">Probable endonuclease 4</fullName>
        <ecNumber evidence="9">3.1.21.2</ecNumber>
    </recommendedName>
    <alternativeName>
        <fullName evidence="9">Endodeoxyribonuclease IV</fullName>
    </alternativeName>
    <alternativeName>
        <fullName evidence="9">Endonuclease IV</fullName>
    </alternativeName>
</protein>
<comment type="similarity">
    <text evidence="1 9">Belongs to the AP endonuclease 2 family.</text>
</comment>
<dbReference type="SMART" id="SM00518">
    <property type="entry name" value="AP2Ec"/>
    <property type="match status" value="1"/>
</dbReference>
<keyword evidence="2 9" id="KW-0540">Nuclease</keyword>
<comment type="caution">
    <text evidence="11">The sequence shown here is derived from an EMBL/GenBank/DDBJ whole genome shotgun (WGS) entry which is preliminary data.</text>
</comment>
<dbReference type="FunFam" id="3.20.20.150:FF:000001">
    <property type="entry name" value="Probable endonuclease 4"/>
    <property type="match status" value="1"/>
</dbReference>
<feature type="binding site" evidence="9">
    <location>
        <position position="174"/>
    </location>
    <ligand>
        <name>Zn(2+)</name>
        <dbReference type="ChEBI" id="CHEBI:29105"/>
        <label>2</label>
    </ligand>
</feature>
<comment type="function">
    <text evidence="9">Endonuclease IV plays a role in DNA repair. It cleaves phosphodiester bonds at apurinic or apyrimidinic (AP) sites, generating a 3'-hydroxyl group and a 5'-terminal sugar phosphate.</text>
</comment>
<keyword evidence="8 9" id="KW-0234">DNA repair</keyword>